<name>A0ABR4A6W1_9LECA</name>
<proteinExistence type="predicted"/>
<dbReference type="Proteomes" id="UP001590950">
    <property type="component" value="Unassembled WGS sequence"/>
</dbReference>
<reference evidence="1 2" key="1">
    <citation type="submission" date="2024-09" db="EMBL/GenBank/DDBJ databases">
        <title>Rethinking Asexuality: The Enigmatic Case of Functional Sexual Genes in Lepraria (Stereocaulaceae).</title>
        <authorList>
            <person name="Doellman M."/>
            <person name="Sun Y."/>
            <person name="Barcenas-Pena A."/>
            <person name="Lumbsch H.T."/>
            <person name="Grewe F."/>
        </authorList>
    </citation>
    <scope>NUCLEOTIDE SEQUENCE [LARGE SCALE GENOMIC DNA]</scope>
    <source>
        <strain evidence="1 2">Mercado 3170</strain>
    </source>
</reference>
<gene>
    <name evidence="1" type="ORF">N7G274_006273</name>
</gene>
<accession>A0ABR4A6W1</accession>
<dbReference type="EMBL" id="JBEFKJ010000019">
    <property type="protein sequence ID" value="KAL2040815.1"/>
    <property type="molecule type" value="Genomic_DNA"/>
</dbReference>
<evidence type="ECO:0000313" key="1">
    <source>
        <dbReference type="EMBL" id="KAL2040815.1"/>
    </source>
</evidence>
<comment type="caution">
    <text evidence="1">The sequence shown here is derived from an EMBL/GenBank/DDBJ whole genome shotgun (WGS) entry which is preliminary data.</text>
</comment>
<evidence type="ECO:0008006" key="3">
    <source>
        <dbReference type="Google" id="ProtNLM"/>
    </source>
</evidence>
<evidence type="ECO:0000313" key="2">
    <source>
        <dbReference type="Proteomes" id="UP001590950"/>
    </source>
</evidence>
<protein>
    <recommendedName>
        <fullName evidence="3">Cytochrome c domain-containing protein</fullName>
    </recommendedName>
</protein>
<organism evidence="1 2">
    <name type="scientific">Stereocaulon virgatum</name>
    <dbReference type="NCBI Taxonomy" id="373712"/>
    <lineage>
        <taxon>Eukaryota</taxon>
        <taxon>Fungi</taxon>
        <taxon>Dikarya</taxon>
        <taxon>Ascomycota</taxon>
        <taxon>Pezizomycotina</taxon>
        <taxon>Lecanoromycetes</taxon>
        <taxon>OSLEUM clade</taxon>
        <taxon>Lecanoromycetidae</taxon>
        <taxon>Lecanorales</taxon>
        <taxon>Lecanorineae</taxon>
        <taxon>Stereocaulaceae</taxon>
        <taxon>Stereocaulon</taxon>
    </lineage>
</organism>
<keyword evidence="2" id="KW-1185">Reference proteome</keyword>
<sequence length="490" mass="54929">MLAYLLRCVIKGALSPLVRSLHRRISRKQLIAGGAVLGISGIVVGNIRHHPLRLDNTYRSAEEGFKTSSQYPLPSGYSALGPPPLFDIEIESPWLGKDFRTQPYEYCALIKAYCWEGNVNNGFRVENNKVRDWYHAPWMHYSPNGREPINGLTYERATPPFEFARTQDRFLQNWACGYYNSIGVLVFGQVWKDPSNPQWTTDQKFQEGTCVSKLLLTDAKDAEVSSLKESPAMKAVIAEEVDEISPYTAGKRNKFASDLRLTQVDFAVRDDRAKIGWVFGTFMYDSGSKNSDPWDRIISVGVMWGNGPELTQAAYDSGQKPVESWINPRADAIRKSLGGKRPTWGWNGRLDGLADNLISSCASCHSVSPNPNTVSMTQKPGPFCDPKKNQWLPVDDAKTMTWFRNLPAGTPFTAGSASGDYSLQLMRGFKTYQAWANPPSTNVLKRQIDRYWHGKKYVVDQDMALRTGPVMNYEGCKSVDEDGDGNGYGR</sequence>